<feature type="compositionally biased region" description="Polar residues" evidence="3">
    <location>
        <begin position="680"/>
        <end position="689"/>
    </location>
</feature>
<evidence type="ECO:0000256" key="2">
    <source>
        <dbReference type="ARBA" id="ARBA00022490"/>
    </source>
</evidence>
<dbReference type="PANTHER" id="PTHR12269">
    <property type="entry name" value="EUKARYOTIC TRANSLATION INITIATION FACTOR 4E TRANSPORTER"/>
    <property type="match status" value="1"/>
</dbReference>
<feature type="compositionally biased region" description="Basic and acidic residues" evidence="3">
    <location>
        <begin position="1"/>
        <end position="21"/>
    </location>
</feature>
<sequence length="1085" mass="118104">MQERGKVGLIRATDRDKDGRSRLTGRMGKGRALDYKELMPLQVRNKDSDTPSGKYSGTQERVERIDKGRGSGKDKEKGLKEKEWKRSKEEREQGKKKQGQNKRNEEPEWFTYGPSSQFETMELKGFDTQESSDHKKDKERRKSLSDEIKAILSVGKKGLLNGEVTESSPETSGSASQNSDQDRKMASAYDNLKAKAFDINDFFIGDSLLPLSGVVDQSSSRFCQFFGQPGSNYSSSRSGSAGCSSGGLNTPRTLSPGANHFFTPITPSVDDGIESQELADVLQKTQVSVQPLLDEVMSSGKEKGKVMGSVRLEDIEADVAKDSDISTEKDLSNEEKNKEIVGDGDDEMLDSQVKMEAFNRLVEKMKTSGTLPEKPQPAISGLPTHLLPRPPSPKKKSPRNSPSPVLGLRRSPSPAELLRIMTMQAPLTELRPPSPAQVVPQMNRATSPLELFQKFNSLVTSPQELFSSPLLQRSSSPLAVQARYRRSPPLGFDPLCMQLVPNQGTPLYKTRPQRGDVPRQANQQSVRKSHEKQDFEGNTPEKRGQRPVHSKPSSSHAGSPYIPDRSFMPTAVMRKIQQDRMDQKISKTEGKPSALDSSKEITDHSGTLSLGIRPKQLLTNQESAQLNNRSQAEDAMVKGSLFAKFTEADEKMPPPQTSTSKQDTLIKPAAFKPLPGSPQAPFSSLNSGIHSEPASPMHAFHQSASSMLPNSAPCTPQRHPLVDKASLLSPLQLVSKGPFTREDGNKSSVGLFGSNVSLESHSKNIRGSITKVVTASEGRPLAHSYEQLAHVAGEKMAAGEDTFHGKRSENLVGNNPVSKGVSATYGGHRTGGSEVTAQQEGLTTMYPRQRIPGGDARPTPVLHAPRPFQGPHGLWPRAHMPNGQLMSPSGLNALHGHPGHTPFNSPMHNMGMPPRPGLLPGMLPHHVHPAYLRMMSSASSPMGMPHPGMTPVSQRMQIPHVTGRIPAMPGHHPAMRYGGRPLPGYLPGNPAAVAAATGAMKGARSPHIPPQSLVQPSHGRQVASPVMNHPPQSRSPAVGSNILSKWFSDEFLQQAHPGQRSATPDFARKVVSVEEIERQQAATIN</sequence>
<dbReference type="PANTHER" id="PTHR12269:SF1">
    <property type="entry name" value="EUKARYOTIC TRANSLATION INITIATION FACTOR 4E TRANSPORTER"/>
    <property type="match status" value="1"/>
</dbReference>
<feature type="compositionally biased region" description="Low complexity" evidence="3">
    <location>
        <begin position="229"/>
        <end position="247"/>
    </location>
</feature>
<feature type="region of interest" description="Disordered" evidence="3">
    <location>
        <begin position="669"/>
        <end position="718"/>
    </location>
</feature>
<keyword evidence="5" id="KW-1185">Reference proteome</keyword>
<feature type="compositionally biased region" description="Polar residues" evidence="3">
    <location>
        <begin position="702"/>
        <end position="714"/>
    </location>
</feature>
<organism evidence="4 5">
    <name type="scientific">Acropora cervicornis</name>
    <name type="common">Staghorn coral</name>
    <dbReference type="NCBI Taxonomy" id="6130"/>
    <lineage>
        <taxon>Eukaryota</taxon>
        <taxon>Metazoa</taxon>
        <taxon>Cnidaria</taxon>
        <taxon>Anthozoa</taxon>
        <taxon>Hexacorallia</taxon>
        <taxon>Scleractinia</taxon>
        <taxon>Astrocoeniina</taxon>
        <taxon>Acroporidae</taxon>
        <taxon>Acropora</taxon>
    </lineage>
</organism>
<accession>A0AAD9V615</accession>
<feature type="compositionally biased region" description="Basic and acidic residues" evidence="3">
    <location>
        <begin position="121"/>
        <end position="147"/>
    </location>
</feature>
<feature type="region of interest" description="Disordered" evidence="3">
    <location>
        <begin position="321"/>
        <end position="342"/>
    </location>
</feature>
<reference evidence="4" key="2">
    <citation type="journal article" date="2023" name="Science">
        <title>Genomic signatures of disease resistance in endangered staghorn corals.</title>
        <authorList>
            <person name="Vollmer S.V."/>
            <person name="Selwyn J.D."/>
            <person name="Despard B.A."/>
            <person name="Roesel C.L."/>
        </authorList>
    </citation>
    <scope>NUCLEOTIDE SEQUENCE</scope>
    <source>
        <strain evidence="4">K2</strain>
    </source>
</reference>
<comment type="caution">
    <text evidence="4">The sequence shown here is derived from an EMBL/GenBank/DDBJ whole genome shotgun (WGS) entry which is preliminary data.</text>
</comment>
<evidence type="ECO:0000313" key="4">
    <source>
        <dbReference type="EMBL" id="KAK2562397.1"/>
    </source>
</evidence>
<dbReference type="Proteomes" id="UP001249851">
    <property type="component" value="Unassembled WGS sequence"/>
</dbReference>
<keyword evidence="4" id="KW-0396">Initiation factor</keyword>
<dbReference type="GO" id="GO:0036464">
    <property type="term" value="C:cytoplasmic ribonucleoprotein granule"/>
    <property type="evidence" value="ECO:0007669"/>
    <property type="project" value="UniProtKB-ARBA"/>
</dbReference>
<dbReference type="GO" id="GO:0003743">
    <property type="term" value="F:translation initiation factor activity"/>
    <property type="evidence" value="ECO:0007669"/>
    <property type="project" value="UniProtKB-KW"/>
</dbReference>
<gene>
    <name evidence="4" type="ORF">P5673_014691</name>
</gene>
<feature type="compositionally biased region" description="Polar residues" evidence="3">
    <location>
        <begin position="164"/>
        <end position="179"/>
    </location>
</feature>
<feature type="compositionally biased region" description="Polar residues" evidence="3">
    <location>
        <begin position="50"/>
        <end position="59"/>
    </location>
</feature>
<feature type="compositionally biased region" description="Basic and acidic residues" evidence="3">
    <location>
        <begin position="321"/>
        <end position="341"/>
    </location>
</feature>
<feature type="region of interest" description="Disordered" evidence="3">
    <location>
        <begin position="159"/>
        <end position="184"/>
    </location>
</feature>
<dbReference type="InterPro" id="IPR018862">
    <property type="entry name" value="eIF4E-T"/>
</dbReference>
<dbReference type="GO" id="GO:0005634">
    <property type="term" value="C:nucleus"/>
    <property type="evidence" value="ECO:0007669"/>
    <property type="project" value="TreeGrafter"/>
</dbReference>
<evidence type="ECO:0000256" key="1">
    <source>
        <dbReference type="ARBA" id="ARBA00004496"/>
    </source>
</evidence>
<keyword evidence="4" id="KW-0648">Protein biosynthesis</keyword>
<dbReference type="GO" id="GO:0017148">
    <property type="term" value="P:negative regulation of translation"/>
    <property type="evidence" value="ECO:0007669"/>
    <property type="project" value="TreeGrafter"/>
</dbReference>
<proteinExistence type="predicted"/>
<feature type="region of interest" description="Disordered" evidence="3">
    <location>
        <begin position="503"/>
        <end position="614"/>
    </location>
</feature>
<protein>
    <submittedName>
        <fullName evidence="4">Eukaryotic translation initiation factor 4E transporter</fullName>
    </submittedName>
</protein>
<dbReference type="Pfam" id="PF10477">
    <property type="entry name" value="EIF4E-T"/>
    <property type="match status" value="1"/>
</dbReference>
<evidence type="ECO:0000313" key="5">
    <source>
        <dbReference type="Proteomes" id="UP001249851"/>
    </source>
</evidence>
<dbReference type="GO" id="GO:0003729">
    <property type="term" value="F:mRNA binding"/>
    <property type="evidence" value="ECO:0007669"/>
    <property type="project" value="TreeGrafter"/>
</dbReference>
<feature type="region of interest" description="Disordered" evidence="3">
    <location>
        <begin position="229"/>
        <end position="250"/>
    </location>
</feature>
<dbReference type="EMBL" id="JARQWQ010000029">
    <property type="protein sequence ID" value="KAK2562397.1"/>
    <property type="molecule type" value="Genomic_DNA"/>
</dbReference>
<keyword evidence="2" id="KW-0963">Cytoplasm</keyword>
<feature type="compositionally biased region" description="Basic and acidic residues" evidence="3">
    <location>
        <begin position="60"/>
        <end position="95"/>
    </location>
</feature>
<feature type="region of interest" description="Disordered" evidence="3">
    <location>
        <begin position="367"/>
        <end position="413"/>
    </location>
</feature>
<feature type="region of interest" description="Disordered" evidence="3">
    <location>
        <begin position="1002"/>
        <end position="1038"/>
    </location>
</feature>
<reference evidence="4" key="1">
    <citation type="journal article" date="2023" name="G3 (Bethesda)">
        <title>Whole genome assembly and annotation of the endangered Caribbean coral Acropora cervicornis.</title>
        <authorList>
            <person name="Selwyn J.D."/>
            <person name="Vollmer S.V."/>
        </authorList>
    </citation>
    <scope>NUCLEOTIDE SEQUENCE</scope>
    <source>
        <strain evidence="4">K2</strain>
    </source>
</reference>
<name>A0AAD9V615_ACRCE</name>
<evidence type="ECO:0000256" key="3">
    <source>
        <dbReference type="SAM" id="MobiDB-lite"/>
    </source>
</evidence>
<feature type="compositionally biased region" description="Basic and acidic residues" evidence="3">
    <location>
        <begin position="576"/>
        <end position="590"/>
    </location>
</feature>
<dbReference type="AlphaFoldDB" id="A0AAD9V615"/>
<feature type="compositionally biased region" description="Basic and acidic residues" evidence="3">
    <location>
        <begin position="531"/>
        <end position="544"/>
    </location>
</feature>
<comment type="subcellular location">
    <subcellularLocation>
        <location evidence="1">Cytoplasm</location>
    </subcellularLocation>
</comment>
<feature type="region of interest" description="Disordered" evidence="3">
    <location>
        <begin position="1"/>
        <end position="147"/>
    </location>
</feature>